<keyword evidence="1" id="KW-0812">Transmembrane</keyword>
<evidence type="ECO:0008006" key="4">
    <source>
        <dbReference type="Google" id="ProtNLM"/>
    </source>
</evidence>
<evidence type="ECO:0000313" key="3">
    <source>
        <dbReference type="Proteomes" id="UP001610563"/>
    </source>
</evidence>
<dbReference type="Proteomes" id="UP001610563">
    <property type="component" value="Unassembled WGS sequence"/>
</dbReference>
<organism evidence="2 3">
    <name type="scientific">Aspergillus keveii</name>
    <dbReference type="NCBI Taxonomy" id="714993"/>
    <lineage>
        <taxon>Eukaryota</taxon>
        <taxon>Fungi</taxon>
        <taxon>Dikarya</taxon>
        <taxon>Ascomycota</taxon>
        <taxon>Pezizomycotina</taxon>
        <taxon>Eurotiomycetes</taxon>
        <taxon>Eurotiomycetidae</taxon>
        <taxon>Eurotiales</taxon>
        <taxon>Aspergillaceae</taxon>
        <taxon>Aspergillus</taxon>
        <taxon>Aspergillus subgen. Nidulantes</taxon>
    </lineage>
</organism>
<feature type="transmembrane region" description="Helical" evidence="1">
    <location>
        <begin position="12"/>
        <end position="31"/>
    </location>
</feature>
<dbReference type="EMBL" id="JBFTWV010000039">
    <property type="protein sequence ID" value="KAL2794939.1"/>
    <property type="molecule type" value="Genomic_DNA"/>
</dbReference>
<sequence>MFEHFTPAHLPMLFIATTQALGGLIPIPFPTRAILDFGLPARIADSPPAHPVMVIGGARTTTIGLILWTFYAQGKLVEFDTVLGIFGSWVGLVDGLVCWNEGKRGKGVFRALSGAVVAFWGVKGLTSYFAN</sequence>
<keyword evidence="3" id="KW-1185">Reference proteome</keyword>
<evidence type="ECO:0000256" key="1">
    <source>
        <dbReference type="SAM" id="Phobius"/>
    </source>
</evidence>
<gene>
    <name evidence="2" type="ORF">BJX66DRAFT_337358</name>
</gene>
<reference evidence="2 3" key="1">
    <citation type="submission" date="2024-07" db="EMBL/GenBank/DDBJ databases">
        <title>Section-level genome sequencing and comparative genomics of Aspergillus sections Usti and Cavernicolus.</title>
        <authorList>
            <consortium name="Lawrence Berkeley National Laboratory"/>
            <person name="Nybo J.L."/>
            <person name="Vesth T.C."/>
            <person name="Theobald S."/>
            <person name="Frisvad J.C."/>
            <person name="Larsen T.O."/>
            <person name="Kjaerboelling I."/>
            <person name="Rothschild-Mancinelli K."/>
            <person name="Lyhne E.K."/>
            <person name="Kogle M.E."/>
            <person name="Barry K."/>
            <person name="Clum A."/>
            <person name="Na H."/>
            <person name="Ledsgaard L."/>
            <person name="Lin J."/>
            <person name="Lipzen A."/>
            <person name="Kuo A."/>
            <person name="Riley R."/>
            <person name="Mondo S."/>
            <person name="Labutti K."/>
            <person name="Haridas S."/>
            <person name="Pangalinan J."/>
            <person name="Salamov A.A."/>
            <person name="Simmons B.A."/>
            <person name="Magnuson J.K."/>
            <person name="Chen J."/>
            <person name="Drula E."/>
            <person name="Henrissat B."/>
            <person name="Wiebenga A."/>
            <person name="Lubbers R.J."/>
            <person name="Gomes A.C."/>
            <person name="Makela M.R."/>
            <person name="Stajich J."/>
            <person name="Grigoriev I.V."/>
            <person name="Mortensen U.H."/>
            <person name="De Vries R.P."/>
            <person name="Baker S.E."/>
            <person name="Andersen M.R."/>
        </authorList>
    </citation>
    <scope>NUCLEOTIDE SEQUENCE [LARGE SCALE GENOMIC DNA]</scope>
    <source>
        <strain evidence="2 3">CBS 209.92</strain>
    </source>
</reference>
<accession>A0ABR4G8C3</accession>
<keyword evidence="1" id="KW-0472">Membrane</keyword>
<name>A0ABR4G8C3_9EURO</name>
<evidence type="ECO:0000313" key="2">
    <source>
        <dbReference type="EMBL" id="KAL2794939.1"/>
    </source>
</evidence>
<feature type="transmembrane region" description="Helical" evidence="1">
    <location>
        <begin position="52"/>
        <end position="70"/>
    </location>
</feature>
<dbReference type="Pfam" id="PF14087">
    <property type="entry name" value="DUF4267"/>
    <property type="match status" value="1"/>
</dbReference>
<proteinExistence type="predicted"/>
<protein>
    <recommendedName>
        <fullName evidence="4">Integral membrane protein</fullName>
    </recommendedName>
</protein>
<comment type="caution">
    <text evidence="2">The sequence shown here is derived from an EMBL/GenBank/DDBJ whole genome shotgun (WGS) entry which is preliminary data.</text>
</comment>
<feature type="transmembrane region" description="Helical" evidence="1">
    <location>
        <begin position="82"/>
        <end position="99"/>
    </location>
</feature>
<keyword evidence="1" id="KW-1133">Transmembrane helix</keyword>
<feature type="transmembrane region" description="Helical" evidence="1">
    <location>
        <begin position="111"/>
        <end position="130"/>
    </location>
</feature>
<dbReference type="InterPro" id="IPR025363">
    <property type="entry name" value="DUF4267"/>
</dbReference>